<dbReference type="Proteomes" id="UP001214628">
    <property type="component" value="Chromosome 4"/>
</dbReference>
<feature type="domain" description="EF-hand" evidence="3">
    <location>
        <begin position="10"/>
        <end position="45"/>
    </location>
</feature>
<evidence type="ECO:0000313" key="5">
    <source>
        <dbReference type="Proteomes" id="UP001214628"/>
    </source>
</evidence>
<dbReference type="PROSITE" id="PS50222">
    <property type="entry name" value="EF_HAND_2"/>
    <property type="match status" value="1"/>
</dbReference>
<accession>A0AAF0F8H4</accession>
<reference evidence="4" key="1">
    <citation type="submission" date="2023-02" db="EMBL/GenBank/DDBJ databases">
        <title>Mating type loci evolution in Malassezia.</title>
        <authorList>
            <person name="Coelho M.A."/>
        </authorList>
    </citation>
    <scope>NUCLEOTIDE SEQUENCE</scope>
    <source>
        <strain evidence="4">CBS 14136</strain>
    </source>
</reference>
<proteinExistence type="predicted"/>
<evidence type="ECO:0000256" key="1">
    <source>
        <dbReference type="ARBA" id="ARBA00022737"/>
    </source>
</evidence>
<dbReference type="PANTHER" id="PTHR23049">
    <property type="entry name" value="MYOSIN REGULATORY LIGHT CHAIN 2"/>
    <property type="match status" value="1"/>
</dbReference>
<organism evidence="4 5">
    <name type="scientific">Malassezia psittaci</name>
    <dbReference type="NCBI Taxonomy" id="1821823"/>
    <lineage>
        <taxon>Eukaryota</taxon>
        <taxon>Fungi</taxon>
        <taxon>Dikarya</taxon>
        <taxon>Basidiomycota</taxon>
        <taxon>Ustilaginomycotina</taxon>
        <taxon>Malasseziomycetes</taxon>
        <taxon>Malasseziales</taxon>
        <taxon>Malasseziaceae</taxon>
        <taxon>Malassezia</taxon>
    </lineage>
</organism>
<protein>
    <recommendedName>
        <fullName evidence="3">EF-hand domain-containing protein</fullName>
    </recommendedName>
</protein>
<dbReference type="SUPFAM" id="SSF47473">
    <property type="entry name" value="EF-hand"/>
    <property type="match status" value="1"/>
</dbReference>
<dbReference type="PROSITE" id="PS00018">
    <property type="entry name" value="EF_HAND_1"/>
    <property type="match status" value="1"/>
</dbReference>
<dbReference type="InterPro" id="IPR011992">
    <property type="entry name" value="EF-hand-dom_pair"/>
</dbReference>
<name>A0AAF0F8H4_9BASI</name>
<dbReference type="InterPro" id="IPR018247">
    <property type="entry name" value="EF_Hand_1_Ca_BS"/>
</dbReference>
<gene>
    <name evidence="4" type="ORF">MPSI1_002941</name>
</gene>
<dbReference type="Gene3D" id="1.10.238.10">
    <property type="entry name" value="EF-hand"/>
    <property type="match status" value="1"/>
</dbReference>
<keyword evidence="1" id="KW-0677">Repeat</keyword>
<dbReference type="AlphaFoldDB" id="A0AAF0F8H4"/>
<keyword evidence="2" id="KW-0106">Calcium</keyword>
<dbReference type="EMBL" id="CP118378">
    <property type="protein sequence ID" value="WFD44275.1"/>
    <property type="molecule type" value="Genomic_DNA"/>
</dbReference>
<dbReference type="InterPro" id="IPR050403">
    <property type="entry name" value="Myosin_RLC"/>
</dbReference>
<sequence>MAGLDSLSGTQIKQLQRVFYAVDRDHDDYITQPDLLKTLQSLGIKDAAQVAPTYLSTTIIGSEVNDARLDSTSFLTMMGQHLAPLGDTQKLLEAFESFDERDQGYISVAAVREILAGDQDAMDRILVQRYLDRSREKFYYRKYVAMLAMCSPEELT</sequence>
<evidence type="ECO:0000259" key="3">
    <source>
        <dbReference type="PROSITE" id="PS50222"/>
    </source>
</evidence>
<evidence type="ECO:0000256" key="2">
    <source>
        <dbReference type="ARBA" id="ARBA00022837"/>
    </source>
</evidence>
<keyword evidence="5" id="KW-1185">Reference proteome</keyword>
<dbReference type="GO" id="GO:0005509">
    <property type="term" value="F:calcium ion binding"/>
    <property type="evidence" value="ECO:0007669"/>
    <property type="project" value="InterPro"/>
</dbReference>
<evidence type="ECO:0000313" key="4">
    <source>
        <dbReference type="EMBL" id="WFD44275.1"/>
    </source>
</evidence>
<dbReference type="InterPro" id="IPR002048">
    <property type="entry name" value="EF_hand_dom"/>
</dbReference>